<feature type="compositionally biased region" description="Basic and acidic residues" evidence="1">
    <location>
        <begin position="470"/>
        <end position="482"/>
    </location>
</feature>
<gene>
    <name evidence="3" type="ORF">BDV95DRAFT_610094</name>
</gene>
<feature type="compositionally biased region" description="Acidic residues" evidence="1">
    <location>
        <begin position="554"/>
        <end position="566"/>
    </location>
</feature>
<evidence type="ECO:0000313" key="3">
    <source>
        <dbReference type="EMBL" id="KAF2868124.1"/>
    </source>
</evidence>
<name>A0A7C8MFG9_9PLEO</name>
<dbReference type="GO" id="GO:0003950">
    <property type="term" value="F:NAD+ poly-ADP-ribosyltransferase activity"/>
    <property type="evidence" value="ECO:0007669"/>
    <property type="project" value="InterPro"/>
</dbReference>
<dbReference type="InterPro" id="IPR012317">
    <property type="entry name" value="Poly(ADP-ribose)pol_cat_dom"/>
</dbReference>
<protein>
    <recommendedName>
        <fullName evidence="2">PARP catalytic domain-containing protein</fullName>
    </recommendedName>
</protein>
<evidence type="ECO:0000313" key="4">
    <source>
        <dbReference type="Proteomes" id="UP000481861"/>
    </source>
</evidence>
<comment type="caution">
    <text evidence="3">The sequence shown here is derived from an EMBL/GenBank/DDBJ whole genome shotgun (WGS) entry which is preliminary data.</text>
</comment>
<dbReference type="AlphaFoldDB" id="A0A7C8MFG9"/>
<evidence type="ECO:0000259" key="2">
    <source>
        <dbReference type="Pfam" id="PF00644"/>
    </source>
</evidence>
<feature type="region of interest" description="Disordered" evidence="1">
    <location>
        <begin position="540"/>
        <end position="567"/>
    </location>
</feature>
<feature type="domain" description="PARP catalytic" evidence="2">
    <location>
        <begin position="301"/>
        <end position="396"/>
    </location>
</feature>
<proteinExistence type="predicted"/>
<dbReference type="Gene3D" id="3.90.228.10">
    <property type="match status" value="1"/>
</dbReference>
<feature type="region of interest" description="Disordered" evidence="1">
    <location>
        <begin position="465"/>
        <end position="484"/>
    </location>
</feature>
<reference evidence="3 4" key="1">
    <citation type="submission" date="2020-01" db="EMBL/GenBank/DDBJ databases">
        <authorList>
            <consortium name="DOE Joint Genome Institute"/>
            <person name="Haridas S."/>
            <person name="Albert R."/>
            <person name="Binder M."/>
            <person name="Bloem J."/>
            <person name="Labutti K."/>
            <person name="Salamov A."/>
            <person name="Andreopoulos B."/>
            <person name="Baker S.E."/>
            <person name="Barry K."/>
            <person name="Bills G."/>
            <person name="Bluhm B.H."/>
            <person name="Cannon C."/>
            <person name="Castanera R."/>
            <person name="Culley D.E."/>
            <person name="Daum C."/>
            <person name="Ezra D."/>
            <person name="Gonzalez J.B."/>
            <person name="Henrissat B."/>
            <person name="Kuo A."/>
            <person name="Liang C."/>
            <person name="Lipzen A."/>
            <person name="Lutzoni F."/>
            <person name="Magnuson J."/>
            <person name="Mondo S."/>
            <person name="Nolan M."/>
            <person name="Ohm R."/>
            <person name="Pangilinan J."/>
            <person name="Park H.-J.H."/>
            <person name="Ramirez L."/>
            <person name="Alfaro M."/>
            <person name="Sun H."/>
            <person name="Tritt A."/>
            <person name="Yoshinaga Y."/>
            <person name="Zwiers L.-H.L."/>
            <person name="Turgeon B.G."/>
            <person name="Goodwin S.B."/>
            <person name="Spatafora J.W."/>
            <person name="Crous P.W."/>
            <person name="Grigoriev I.V."/>
        </authorList>
    </citation>
    <scope>NUCLEOTIDE SEQUENCE [LARGE SCALE GENOMIC DNA]</scope>
    <source>
        <strain evidence="3 4">CBS 611.86</strain>
    </source>
</reference>
<dbReference type="SUPFAM" id="SSF56399">
    <property type="entry name" value="ADP-ribosylation"/>
    <property type="match status" value="1"/>
</dbReference>
<evidence type="ECO:0000256" key="1">
    <source>
        <dbReference type="SAM" id="MobiDB-lite"/>
    </source>
</evidence>
<sequence length="595" mass="67331">MADSTDEESLDSDYSILELEDVPELDDFPGFKINNAYYGVKDEDCEGVGLPNFRDACEDDAKRVLDIIDANHPPGLRYRGYTRFGSFTFGFDEVELSVTFNAEQTTQPFTSHVKNEDYQLPRKVVDGIRWALRDMIAEGISGCEGRLTYFTLGLITLRLLEETAGWLHDYRLLLNKDSEKDKDAYWDSTKVNDVNPLLDPEMIMRGVDLDTIQGAATKLLGKTPAQICENLFAEPVWQFRDRRYRILHCENILRNDLKNKLVQFQHNLRQKLMRETVTDLQTCVPFEHRRGRDGPAAKDQLVDYLTQARVTFHGTRRSLVPSIVQHGFLMPGAVHPDTKKRIPILNGSTYGQGIYTSPSASYSLLYSRRDGSKIAPTQLPGRKLLVCASIMGRTRGLHLSNAWDDKRTPVEGADSHVDPSGYEYILFNTAQIVPCYVLHIDWLDAPETVLAFLEVRASGLVSNKRANAKALEEEPESKGEQQRRKKELLARGQKFFAYGFGAVEGKRLVVEDVAEVDDDEEEYGEFQERRIDVEGGRSSFWDEGWGVEGRGEGADDDDDDDDDVPEWDGRVFEGVTALDEYVEARKAAAKRKSAV</sequence>
<accession>A0A7C8MFG9</accession>
<dbReference type="EMBL" id="JAADJZ010000020">
    <property type="protein sequence ID" value="KAF2868124.1"/>
    <property type="molecule type" value="Genomic_DNA"/>
</dbReference>
<dbReference type="OrthoDB" id="10256774at2759"/>
<organism evidence="3 4">
    <name type="scientific">Massariosphaeria phaeospora</name>
    <dbReference type="NCBI Taxonomy" id="100035"/>
    <lineage>
        <taxon>Eukaryota</taxon>
        <taxon>Fungi</taxon>
        <taxon>Dikarya</taxon>
        <taxon>Ascomycota</taxon>
        <taxon>Pezizomycotina</taxon>
        <taxon>Dothideomycetes</taxon>
        <taxon>Pleosporomycetidae</taxon>
        <taxon>Pleosporales</taxon>
        <taxon>Pleosporales incertae sedis</taxon>
        <taxon>Massariosphaeria</taxon>
    </lineage>
</organism>
<keyword evidence="4" id="KW-1185">Reference proteome</keyword>
<dbReference type="Pfam" id="PF00644">
    <property type="entry name" value="PARP"/>
    <property type="match status" value="1"/>
</dbReference>
<dbReference type="Proteomes" id="UP000481861">
    <property type="component" value="Unassembled WGS sequence"/>
</dbReference>